<dbReference type="Proteomes" id="UP001202831">
    <property type="component" value="Unassembled WGS sequence"/>
</dbReference>
<dbReference type="EMBL" id="JAKIKT010000003">
    <property type="protein sequence ID" value="MCL2914189.1"/>
    <property type="molecule type" value="Genomic_DNA"/>
</dbReference>
<protein>
    <submittedName>
        <fullName evidence="1">DUF2835 domain-containing protein</fullName>
    </submittedName>
</protein>
<comment type="caution">
    <text evidence="1">The sequence shown here is derived from an EMBL/GenBank/DDBJ whole genome shotgun (WGS) entry which is preliminary data.</text>
</comment>
<reference evidence="1 2" key="1">
    <citation type="submission" date="2022-01" db="EMBL/GenBank/DDBJ databases">
        <title>Whole genome-based taxonomy of the Shewanellaceae.</title>
        <authorList>
            <person name="Martin-Rodriguez A.J."/>
        </authorList>
    </citation>
    <scope>NUCLEOTIDE SEQUENCE [LARGE SCALE GENOMIC DNA]</scope>
    <source>
        <strain evidence="1 2">DSM 21332</strain>
    </source>
</reference>
<proteinExistence type="predicted"/>
<organism evidence="1 2">
    <name type="scientific">Shewanella corallii</name>
    <dbReference type="NCBI Taxonomy" id="560080"/>
    <lineage>
        <taxon>Bacteria</taxon>
        <taxon>Pseudomonadati</taxon>
        <taxon>Pseudomonadota</taxon>
        <taxon>Gammaproteobacteria</taxon>
        <taxon>Alteromonadales</taxon>
        <taxon>Shewanellaceae</taxon>
        <taxon>Shewanella</taxon>
    </lineage>
</organism>
<sequence length="71" mass="8666">MEFIFSLNLTYREFMPYYRGDVDKVEVRDRRGTRLWINCRHFRRFLTPSGIHGWFRLVLNEKGDVVSLELI</sequence>
<name>A0ABT0N6Y4_9GAMM</name>
<gene>
    <name evidence="1" type="ORF">L2725_10465</name>
</gene>
<keyword evidence="2" id="KW-1185">Reference proteome</keyword>
<accession>A0ABT0N6Y4</accession>
<dbReference type="RefSeq" id="WP_249248915.1">
    <property type="nucleotide sequence ID" value="NZ_JAKIKT010000003.1"/>
</dbReference>
<evidence type="ECO:0000313" key="2">
    <source>
        <dbReference type="Proteomes" id="UP001202831"/>
    </source>
</evidence>
<dbReference type="Pfam" id="PF11197">
    <property type="entry name" value="DUF2835"/>
    <property type="match status" value="1"/>
</dbReference>
<evidence type="ECO:0000313" key="1">
    <source>
        <dbReference type="EMBL" id="MCL2914189.1"/>
    </source>
</evidence>
<dbReference type="InterPro" id="IPR021363">
    <property type="entry name" value="DUF2835"/>
</dbReference>